<accession>A0A117PQG3</accession>
<dbReference type="AlphaFoldDB" id="A0A117PQG3"/>
<organism evidence="1 2">
    <name type="scientific">Streptomyces pseudovenezuelae</name>
    <dbReference type="NCBI Taxonomy" id="67350"/>
    <lineage>
        <taxon>Bacteria</taxon>
        <taxon>Bacillati</taxon>
        <taxon>Actinomycetota</taxon>
        <taxon>Actinomycetes</taxon>
        <taxon>Kitasatosporales</taxon>
        <taxon>Streptomycetaceae</taxon>
        <taxon>Streptomyces</taxon>
        <taxon>Streptomyces aurantiacus group</taxon>
    </lineage>
</organism>
<sequence>MSLLPPCALKGQTVAVSVSNSPDLARLGLMESHVNVILGEITRTVLASGGTLAYGGHLRPDGYTTFLLSELRRYEQGSEPLLTVYLSWSEHQHMTHDELAERLSVGSWARVLCLDSDGQVIPDPLAGRGTQPSPALAPEAAARALTAMRKAMAQGTNARILLGGKRSHFSGTVPGLMEEALLSLESSTPLFLVGGLGGVTVDVLRALRVDTCDWLPPDPGAEPEDPRLVQGRRLLMAAREDSRWAGLRNGLSAEENRRLAATHRPAEIAALLVLGLSRIATAQE</sequence>
<evidence type="ECO:0000313" key="2">
    <source>
        <dbReference type="Proteomes" id="UP000053039"/>
    </source>
</evidence>
<dbReference type="EMBL" id="LMWM01000027">
    <property type="protein sequence ID" value="KUM86137.1"/>
    <property type="molecule type" value="Genomic_DNA"/>
</dbReference>
<dbReference type="OrthoDB" id="8364978at2"/>
<evidence type="ECO:0000313" key="1">
    <source>
        <dbReference type="EMBL" id="KUM86137.1"/>
    </source>
</evidence>
<gene>
    <name evidence="1" type="ORF">AQI94_24240</name>
</gene>
<comment type="caution">
    <text evidence="1">The sequence shown here is derived from an EMBL/GenBank/DDBJ whole genome shotgun (WGS) entry which is preliminary data.</text>
</comment>
<protein>
    <submittedName>
        <fullName evidence="1">Uncharacterized protein</fullName>
    </submittedName>
</protein>
<dbReference type="RefSeq" id="WP_031056954.1">
    <property type="nucleotide sequence ID" value="NZ_JBIBHV010000004.1"/>
</dbReference>
<proteinExistence type="predicted"/>
<name>A0A117PQG3_9ACTN</name>
<dbReference type="Proteomes" id="UP000053039">
    <property type="component" value="Unassembled WGS sequence"/>
</dbReference>
<dbReference type="Pfam" id="PF18163">
    <property type="entry name" value="LD_cluster2"/>
    <property type="match status" value="1"/>
</dbReference>
<dbReference type="InterPro" id="IPR041160">
    <property type="entry name" value="LD_cluster2"/>
</dbReference>
<reference evidence="1 2" key="1">
    <citation type="submission" date="2015-10" db="EMBL/GenBank/DDBJ databases">
        <title>Draft genome sequence of Streptomyces pseudovenezuelae DSM 40212, type strain for the species Streptomyces pseudovenezuelae.</title>
        <authorList>
            <person name="Ruckert C."/>
            <person name="Winkler A."/>
            <person name="Kalinowski J."/>
            <person name="Kampfer P."/>
            <person name="Glaeser S."/>
        </authorList>
    </citation>
    <scope>NUCLEOTIDE SEQUENCE [LARGE SCALE GENOMIC DNA]</scope>
    <source>
        <strain evidence="1 2">DSM 40212</strain>
    </source>
</reference>